<evidence type="ECO:0000259" key="5">
    <source>
        <dbReference type="PROSITE" id="PS50977"/>
    </source>
</evidence>
<dbReference type="PANTHER" id="PTHR30055:SF234">
    <property type="entry name" value="HTH-TYPE TRANSCRIPTIONAL REGULATOR BETI"/>
    <property type="match status" value="1"/>
</dbReference>
<feature type="domain" description="HTH tetR-type" evidence="5">
    <location>
        <begin position="1"/>
        <end position="59"/>
    </location>
</feature>
<evidence type="ECO:0000256" key="2">
    <source>
        <dbReference type="ARBA" id="ARBA00023125"/>
    </source>
</evidence>
<feature type="DNA-binding region" description="H-T-H motif" evidence="4">
    <location>
        <begin position="22"/>
        <end position="41"/>
    </location>
</feature>
<dbReference type="AlphaFoldDB" id="A0A5B0E172"/>
<evidence type="ECO:0000256" key="1">
    <source>
        <dbReference type="ARBA" id="ARBA00023015"/>
    </source>
</evidence>
<dbReference type="EMBL" id="VOBL01000044">
    <property type="protein sequence ID" value="KAA0972764.1"/>
    <property type="molecule type" value="Genomic_DNA"/>
</dbReference>
<dbReference type="InterPro" id="IPR050109">
    <property type="entry name" value="HTH-type_TetR-like_transc_reg"/>
</dbReference>
<protein>
    <submittedName>
        <fullName evidence="6">TetR/AcrR family transcriptional regulator</fullName>
    </submittedName>
</protein>
<dbReference type="Gene3D" id="1.10.357.10">
    <property type="entry name" value="Tetracycline Repressor, domain 2"/>
    <property type="match status" value="1"/>
</dbReference>
<reference evidence="6 7" key="1">
    <citation type="submission" date="2019-07" db="EMBL/GenBank/DDBJ databases">
        <title>Analysis of the biochemical properties, biological activity and biotechnological potential of siderophores and biosurfactants produced by Antarctic psychrotolerant bacteria.</title>
        <authorList>
            <person name="Styczynski M."/>
            <person name="Krucon T."/>
            <person name="Decewicz P."/>
            <person name="Dziewit L."/>
        </authorList>
    </citation>
    <scope>NUCLEOTIDE SEQUENCE [LARGE SCALE GENOMIC DNA]</scope>
    <source>
        <strain evidence="6 7">ANT_H27</strain>
    </source>
</reference>
<dbReference type="Proteomes" id="UP000323856">
    <property type="component" value="Unassembled WGS sequence"/>
</dbReference>
<keyword evidence="1" id="KW-0805">Transcription regulation</keyword>
<gene>
    <name evidence="6" type="ORF">FQ154_20375</name>
</gene>
<dbReference type="GO" id="GO:0000976">
    <property type="term" value="F:transcription cis-regulatory region binding"/>
    <property type="evidence" value="ECO:0007669"/>
    <property type="project" value="TreeGrafter"/>
</dbReference>
<evidence type="ECO:0000256" key="3">
    <source>
        <dbReference type="ARBA" id="ARBA00023163"/>
    </source>
</evidence>
<accession>A0A5B0E172</accession>
<dbReference type="PRINTS" id="PR00455">
    <property type="entry name" value="HTHTETR"/>
</dbReference>
<dbReference type="GO" id="GO:0003700">
    <property type="term" value="F:DNA-binding transcription factor activity"/>
    <property type="evidence" value="ECO:0007669"/>
    <property type="project" value="TreeGrafter"/>
</dbReference>
<name>A0A5B0E172_9MICC</name>
<dbReference type="InterPro" id="IPR009057">
    <property type="entry name" value="Homeodomain-like_sf"/>
</dbReference>
<keyword evidence="3" id="KW-0804">Transcription</keyword>
<dbReference type="InterPro" id="IPR001647">
    <property type="entry name" value="HTH_TetR"/>
</dbReference>
<dbReference type="SUPFAM" id="SSF46689">
    <property type="entry name" value="Homeodomain-like"/>
    <property type="match status" value="1"/>
</dbReference>
<proteinExistence type="predicted"/>
<keyword evidence="2 4" id="KW-0238">DNA-binding</keyword>
<evidence type="ECO:0000313" key="6">
    <source>
        <dbReference type="EMBL" id="KAA0972764.1"/>
    </source>
</evidence>
<dbReference type="Pfam" id="PF00440">
    <property type="entry name" value="TetR_N"/>
    <property type="match status" value="1"/>
</dbReference>
<organism evidence="6 7">
    <name type="scientific">Paeniglutamicibacter gangotriensis</name>
    <dbReference type="NCBI Taxonomy" id="254787"/>
    <lineage>
        <taxon>Bacteria</taxon>
        <taxon>Bacillati</taxon>
        <taxon>Actinomycetota</taxon>
        <taxon>Actinomycetes</taxon>
        <taxon>Micrococcales</taxon>
        <taxon>Micrococcaceae</taxon>
        <taxon>Paeniglutamicibacter</taxon>
    </lineage>
</organism>
<evidence type="ECO:0000313" key="7">
    <source>
        <dbReference type="Proteomes" id="UP000323856"/>
    </source>
</evidence>
<dbReference type="OrthoDB" id="116659at2"/>
<sequence>MQEKILDVAAELFVENGYPGTPLSLIASKLEFTKAALYYHFKSKADILTGILYPLLDEIDELLKETPGCFPNAEERWGFMLSYSQLLLSNPRAVAVLASGASQAWMPEEILKRIQLHAERTTELAMLPGLSEEEQVRAMLLMDMMHREIVFQKGRSVVNGMAPERRREIVYDFIRESLGS</sequence>
<comment type="caution">
    <text evidence="6">The sequence shown here is derived from an EMBL/GenBank/DDBJ whole genome shotgun (WGS) entry which is preliminary data.</text>
</comment>
<dbReference type="PROSITE" id="PS50977">
    <property type="entry name" value="HTH_TETR_2"/>
    <property type="match status" value="1"/>
</dbReference>
<evidence type="ECO:0000256" key="4">
    <source>
        <dbReference type="PROSITE-ProRule" id="PRU00335"/>
    </source>
</evidence>
<dbReference type="PANTHER" id="PTHR30055">
    <property type="entry name" value="HTH-TYPE TRANSCRIPTIONAL REGULATOR RUTR"/>
    <property type="match status" value="1"/>
</dbReference>